<keyword evidence="4" id="KW-1003">Cell membrane</keyword>
<organism evidence="12 13">
    <name type="scientific">Holothuria leucospilota</name>
    <name type="common">Black long sea cucumber</name>
    <name type="synonym">Mertensiothuria leucospilota</name>
    <dbReference type="NCBI Taxonomy" id="206669"/>
    <lineage>
        <taxon>Eukaryota</taxon>
        <taxon>Metazoa</taxon>
        <taxon>Echinodermata</taxon>
        <taxon>Eleutherozoa</taxon>
        <taxon>Echinozoa</taxon>
        <taxon>Holothuroidea</taxon>
        <taxon>Aspidochirotacea</taxon>
        <taxon>Aspidochirotida</taxon>
        <taxon>Holothuriidae</taxon>
        <taxon>Holothuria</taxon>
    </lineage>
</organism>
<feature type="transmembrane region" description="Helical" evidence="11">
    <location>
        <begin position="464"/>
        <end position="483"/>
    </location>
</feature>
<proteinExistence type="inferred from homology"/>
<feature type="transmembrane region" description="Helical" evidence="11">
    <location>
        <begin position="310"/>
        <end position="332"/>
    </location>
</feature>
<dbReference type="InterPro" id="IPR051163">
    <property type="entry name" value="Sodium:Solute_Symporter_SSF"/>
</dbReference>
<dbReference type="Proteomes" id="UP001152320">
    <property type="component" value="Chromosome 22"/>
</dbReference>
<comment type="caution">
    <text evidence="12">The sequence shown here is derived from an EMBL/GenBank/DDBJ whole genome shotgun (WGS) entry which is preliminary data.</text>
</comment>
<dbReference type="CDD" id="cd11492">
    <property type="entry name" value="SLC5sbd_NIS-SMVT"/>
    <property type="match status" value="1"/>
</dbReference>
<dbReference type="InterPro" id="IPR001734">
    <property type="entry name" value="Na/solute_symporter"/>
</dbReference>
<dbReference type="PANTHER" id="PTHR42985">
    <property type="entry name" value="SODIUM-COUPLED MONOCARBOXYLATE TRANSPORTER"/>
    <property type="match status" value="1"/>
</dbReference>
<keyword evidence="9 11" id="KW-0472">Membrane</keyword>
<feature type="transmembrane region" description="Helical" evidence="11">
    <location>
        <begin position="113"/>
        <end position="136"/>
    </location>
</feature>
<protein>
    <submittedName>
        <fullName evidence="12">Sodium-coupled monocarboxylate transporter 2</fullName>
    </submittedName>
</protein>
<feature type="transmembrane region" description="Helical" evidence="11">
    <location>
        <begin position="239"/>
        <end position="258"/>
    </location>
</feature>
<evidence type="ECO:0000256" key="7">
    <source>
        <dbReference type="ARBA" id="ARBA00023053"/>
    </source>
</evidence>
<dbReference type="PANTHER" id="PTHR42985:SF40">
    <property type="entry name" value="LD47995P-RELATED"/>
    <property type="match status" value="1"/>
</dbReference>
<evidence type="ECO:0000256" key="6">
    <source>
        <dbReference type="ARBA" id="ARBA00022989"/>
    </source>
</evidence>
<evidence type="ECO:0000256" key="5">
    <source>
        <dbReference type="ARBA" id="ARBA00022692"/>
    </source>
</evidence>
<feature type="transmembrane region" description="Helical" evidence="11">
    <location>
        <begin position="607"/>
        <end position="627"/>
    </location>
</feature>
<gene>
    <name evidence="12" type="ORF">HOLleu_39726</name>
</gene>
<dbReference type="GO" id="GO:0005886">
    <property type="term" value="C:plasma membrane"/>
    <property type="evidence" value="ECO:0007669"/>
    <property type="project" value="UniProtKB-SubCell"/>
</dbReference>
<evidence type="ECO:0000313" key="13">
    <source>
        <dbReference type="Proteomes" id="UP001152320"/>
    </source>
</evidence>
<accession>A0A9Q0YEU4</accession>
<keyword evidence="10" id="KW-0739">Sodium transport</keyword>
<feature type="transmembrane region" description="Helical" evidence="11">
    <location>
        <begin position="43"/>
        <end position="62"/>
    </location>
</feature>
<keyword evidence="13" id="KW-1185">Reference proteome</keyword>
<keyword evidence="6 11" id="KW-1133">Transmembrane helix</keyword>
<evidence type="ECO:0000256" key="3">
    <source>
        <dbReference type="ARBA" id="ARBA00022448"/>
    </source>
</evidence>
<reference evidence="12" key="1">
    <citation type="submission" date="2021-10" db="EMBL/GenBank/DDBJ databases">
        <title>Tropical sea cucumber genome reveals ecological adaptation and Cuvierian tubules defense mechanism.</title>
        <authorList>
            <person name="Chen T."/>
        </authorList>
    </citation>
    <scope>NUCLEOTIDE SEQUENCE</scope>
    <source>
        <strain evidence="12">Nanhai2018</strain>
        <tissue evidence="12">Muscle</tissue>
    </source>
</reference>
<feature type="transmembrane region" description="Helical" evidence="11">
    <location>
        <begin position="353"/>
        <end position="378"/>
    </location>
</feature>
<dbReference type="EMBL" id="JAIZAY010000022">
    <property type="protein sequence ID" value="KAJ8020201.1"/>
    <property type="molecule type" value="Genomic_DNA"/>
</dbReference>
<feature type="transmembrane region" description="Helical" evidence="11">
    <location>
        <begin position="83"/>
        <end position="101"/>
    </location>
</feature>
<feature type="transmembrane region" description="Helical" evidence="11">
    <location>
        <begin position="561"/>
        <end position="587"/>
    </location>
</feature>
<comment type="similarity">
    <text evidence="2">Belongs to the sodium:solute symporter (SSF) (TC 2.A.21) family.</text>
</comment>
<dbReference type="PROSITE" id="PS50283">
    <property type="entry name" value="NA_SOLUT_SYMP_3"/>
    <property type="match status" value="2"/>
</dbReference>
<dbReference type="NCBIfam" id="TIGR00813">
    <property type="entry name" value="sss"/>
    <property type="match status" value="1"/>
</dbReference>
<evidence type="ECO:0000256" key="11">
    <source>
        <dbReference type="SAM" id="Phobius"/>
    </source>
</evidence>
<comment type="subcellular location">
    <subcellularLocation>
        <location evidence="1">Cell membrane</location>
        <topology evidence="1">Multi-pass membrane protein</topology>
    </subcellularLocation>
</comment>
<dbReference type="GO" id="GO:0006814">
    <property type="term" value="P:sodium ion transport"/>
    <property type="evidence" value="ECO:0007669"/>
    <property type="project" value="UniProtKB-KW"/>
</dbReference>
<evidence type="ECO:0000256" key="10">
    <source>
        <dbReference type="ARBA" id="ARBA00023201"/>
    </source>
</evidence>
<keyword evidence="5 11" id="KW-0812">Transmembrane</keyword>
<feature type="transmembrane region" description="Helical" evidence="11">
    <location>
        <begin position="384"/>
        <end position="411"/>
    </location>
</feature>
<evidence type="ECO:0000313" key="12">
    <source>
        <dbReference type="EMBL" id="KAJ8020201.1"/>
    </source>
</evidence>
<evidence type="ECO:0000256" key="1">
    <source>
        <dbReference type="ARBA" id="ARBA00004651"/>
    </source>
</evidence>
<feature type="transmembrane region" description="Helical" evidence="11">
    <location>
        <begin position="633"/>
        <end position="658"/>
    </location>
</feature>
<feature type="transmembrane region" description="Helical" evidence="11">
    <location>
        <begin position="157"/>
        <end position="181"/>
    </location>
</feature>
<dbReference type="InterPro" id="IPR038377">
    <property type="entry name" value="Na/Glc_symporter_sf"/>
</dbReference>
<feature type="transmembrane region" description="Helical" evidence="11">
    <location>
        <begin position="504"/>
        <end position="529"/>
    </location>
</feature>
<evidence type="ECO:0000256" key="2">
    <source>
        <dbReference type="ARBA" id="ARBA00006434"/>
    </source>
</evidence>
<dbReference type="GO" id="GO:0015293">
    <property type="term" value="F:symporter activity"/>
    <property type="evidence" value="ECO:0007669"/>
    <property type="project" value="TreeGrafter"/>
</dbReference>
<feature type="transmembrane region" description="Helical" evidence="11">
    <location>
        <begin position="746"/>
        <end position="767"/>
    </location>
</feature>
<evidence type="ECO:0000256" key="4">
    <source>
        <dbReference type="ARBA" id="ARBA00022475"/>
    </source>
</evidence>
<feature type="transmembrane region" description="Helical" evidence="11">
    <location>
        <begin position="279"/>
        <end position="298"/>
    </location>
</feature>
<evidence type="ECO:0000256" key="9">
    <source>
        <dbReference type="ARBA" id="ARBA00023136"/>
    </source>
</evidence>
<keyword evidence="7" id="KW-0915">Sodium</keyword>
<keyword evidence="3" id="KW-0813">Transport</keyword>
<feature type="transmembrane region" description="Helical" evidence="11">
    <location>
        <begin position="187"/>
        <end position="205"/>
    </location>
</feature>
<dbReference type="Gene3D" id="1.20.1730.10">
    <property type="entry name" value="Sodium/glucose cotransporter"/>
    <property type="match status" value="2"/>
</dbReference>
<dbReference type="AlphaFoldDB" id="A0A9Q0YEU4"/>
<feature type="transmembrane region" description="Helical" evidence="11">
    <location>
        <begin position="665"/>
        <end position="687"/>
    </location>
</feature>
<dbReference type="Pfam" id="PF00474">
    <property type="entry name" value="SSF"/>
    <property type="match status" value="2"/>
</dbReference>
<name>A0A9Q0YEU4_HOLLE</name>
<feature type="transmembrane region" description="Helical" evidence="11">
    <location>
        <begin position="212"/>
        <end position="233"/>
    </location>
</feature>
<feature type="transmembrane region" description="Helical" evidence="11">
    <location>
        <begin position="418"/>
        <end position="444"/>
    </location>
</feature>
<keyword evidence="8" id="KW-0406">Ion transport</keyword>
<sequence>MESRVVTVSMEKSSRRSGIRKSCRSLLSHLIPWKMAFLTGVDYAVLTIFLLISSLVGVYHALRGERQRSAQQYLLANRNMHPIPVAISIVVSALSAITYLGTPAEVYVHGPQFWVVIFNKLFPVYIVVFSFCPLFYRLKVTSIYEYLDMRFGKLVRYFGVTINFVYLLLYMGIVIFAPALALNAVTGLSLVGSILAVGIVCTFYTTIGGISAVVWTDVFQNFAFALIPWKMAFLTGVDYAVLIIFLLISSLVGVYHALRGERQRTAKQYLLANRNMHPIPVAISVVVSVLSAITYLGVPAEVYVHGPQYWVVVLNKIIPAYIVVFSFCPLFYRLKVTSIYEYLDMRFGKLVRYIGVTINFVYLLLYMGIVIFAPALALNAVTGLSLVGSILAVGVVCTFYTTIGGITAVVWTDVFQSVIMLTGFLVTIISCSVQVGGFINVFRINIDHGRGTFFDFRPNPTIRHSFWSVFFGLGILMTSYIGTNQIIVQRYMTCRTLKQSQFSAGLGTIAMGVVELIAVLSGMCLYAYFAGCDPLTSGKVNKADQLMAYLMVDLFQNTPGVAGLLISAAFSASLSTVSSGVNALATLTGQDIIRNFYPDMSDFKFTLILKIVSIFFGMTCIGVAFLVSSLGGILPLALSLVGILNGPILGVFCLGVYFPWCNTKGAVSGMAFAIALGFWLKIGSIVYPPMIDDPPLFIDQCPVVLENVTDIATTLSFEAVSAAQASISESVVGGQPGIAKLYSISYAYYCPFTCFSTILVGTIISFLTREKDVPAVDPKLISPWANSFCCCLPRRWRVVLNGGIETDVTGKGMYVSVDKEGDGNFNETTGHLRQKNNDIQLM</sequence>
<dbReference type="OrthoDB" id="6132759at2759"/>
<evidence type="ECO:0000256" key="8">
    <source>
        <dbReference type="ARBA" id="ARBA00023065"/>
    </source>
</evidence>